<evidence type="ECO:0000313" key="2">
    <source>
        <dbReference type="Proteomes" id="UP000824881"/>
    </source>
</evidence>
<name>A0ACB7IRD3_PLECO</name>
<comment type="caution">
    <text evidence="1">The sequence shown here is derived from an EMBL/GenBank/DDBJ whole genome shotgun (WGS) entry which is preliminary data.</text>
</comment>
<reference evidence="1 2" key="1">
    <citation type="journal article" date="2021" name="Appl. Environ. Microbiol.">
        <title>Genetic linkage and physical mapping for an oyster mushroom Pleurotus cornucopiae and QTL analysis for the trait cap color.</title>
        <authorList>
            <person name="Zhang Y."/>
            <person name="Gao W."/>
            <person name="Sonnenberg A."/>
            <person name="Chen Q."/>
            <person name="Zhang J."/>
            <person name="Huang C."/>
        </authorList>
    </citation>
    <scope>NUCLEOTIDE SEQUENCE [LARGE SCALE GENOMIC DNA]</scope>
    <source>
        <strain evidence="1">CCMSSC00406</strain>
    </source>
</reference>
<accession>A0ACB7IRD3</accession>
<organism evidence="1 2">
    <name type="scientific">Pleurotus cornucopiae</name>
    <name type="common">Cornucopia mushroom</name>
    <dbReference type="NCBI Taxonomy" id="5321"/>
    <lineage>
        <taxon>Eukaryota</taxon>
        <taxon>Fungi</taxon>
        <taxon>Dikarya</taxon>
        <taxon>Basidiomycota</taxon>
        <taxon>Agaricomycotina</taxon>
        <taxon>Agaricomycetes</taxon>
        <taxon>Agaricomycetidae</taxon>
        <taxon>Agaricales</taxon>
        <taxon>Pleurotineae</taxon>
        <taxon>Pleurotaceae</taxon>
        <taxon>Pleurotus</taxon>
    </lineage>
</organism>
<protein>
    <submittedName>
        <fullName evidence="1">Uncharacterized protein</fullName>
    </submittedName>
</protein>
<proteinExistence type="predicted"/>
<sequence length="627" mass="70911">MIGRRRGAREILVLKANELLHAKSMVVNGFRYLGILTVLWGELGGYLWVLWTCRWPETGLSRQAERPTHVLLISDPQVRYPLSALVGDNSLLAPFRQFLYDTNIRKNWYITKHFHPDAVVVLGDMLASGKYASTQAEYNAYAQKFDNIFRTRHSIPTYFIPGNNDIGMGTAVPVSKHIRQYYKERFGELNQRIVIRGHAFILLDAPGLVDEDYQRNAQFTEYDQWHPLPEGPVEFVHNFKSTQNASQPTILFSHIPLARPDAASCGPLRERGTIRRNVGHGYQNTLGKQTTTFLLQVLQPSIVFSHVTDMYFCISSGDNRDYCDYIHRLGGASDEVPPVREVTVKSFSPTRHIRHPGFQLLSLVSPSTQPSFADRPCSLPGQNDIYAGPYLFVAVISFFGVLFANFLWAKRLPKHNLSRIPLPHRVSDYRTDSDGESTPGQPPDSAIWSPYTPTMPFSPMSKFPPMRTPNSDSITTMRATSQPSSPYASPMLSPMMSPAFDEDTEDGVYISQYPLDRGFAEGDEEHHGFKSPLLPSSSPETAGTGWKLSDPRSSSFSWSWSFVFRGRRRRLTMSVPAVKSLIEYICVGDGAGPSRRRSAAWGVVVDYYQIVWPSFVVWCIITWWTTF</sequence>
<keyword evidence="2" id="KW-1185">Reference proteome</keyword>
<dbReference type="EMBL" id="WQMT02000007">
    <property type="protein sequence ID" value="KAG9220670.1"/>
    <property type="molecule type" value="Genomic_DNA"/>
</dbReference>
<dbReference type="Proteomes" id="UP000824881">
    <property type="component" value="Unassembled WGS sequence"/>
</dbReference>
<gene>
    <name evidence="1" type="ORF">CCMSSC00406_0003769</name>
</gene>
<evidence type="ECO:0000313" key="1">
    <source>
        <dbReference type="EMBL" id="KAG9220670.1"/>
    </source>
</evidence>